<dbReference type="EMBL" id="JAGFNP010000004">
    <property type="protein sequence ID" value="MBO3733110.1"/>
    <property type="molecule type" value="Genomic_DNA"/>
</dbReference>
<protein>
    <submittedName>
        <fullName evidence="3">SDR family oxidoreductase</fullName>
    </submittedName>
</protein>
<dbReference type="InterPro" id="IPR050259">
    <property type="entry name" value="SDR"/>
</dbReference>
<dbReference type="RefSeq" id="WP_208495978.1">
    <property type="nucleotide sequence ID" value="NZ_JAGFNP010000004.1"/>
</dbReference>
<dbReference type="Proteomes" id="UP000681341">
    <property type="component" value="Unassembled WGS sequence"/>
</dbReference>
<dbReference type="InterPro" id="IPR020904">
    <property type="entry name" value="Sc_DH/Rdtase_CS"/>
</dbReference>
<feature type="domain" description="Ketoreductase" evidence="2">
    <location>
        <begin position="7"/>
        <end position="180"/>
    </location>
</feature>
<dbReference type="Pfam" id="PF13561">
    <property type="entry name" value="adh_short_C2"/>
    <property type="match status" value="1"/>
</dbReference>
<dbReference type="Gene3D" id="3.40.50.720">
    <property type="entry name" value="NAD(P)-binding Rossmann-like Domain"/>
    <property type="match status" value="1"/>
</dbReference>
<proteinExistence type="inferred from homology"/>
<evidence type="ECO:0000256" key="1">
    <source>
        <dbReference type="ARBA" id="ARBA00006484"/>
    </source>
</evidence>
<comment type="caution">
    <text evidence="3">The sequence shown here is derived from an EMBL/GenBank/DDBJ whole genome shotgun (WGS) entry which is preliminary data.</text>
</comment>
<keyword evidence="4" id="KW-1185">Reference proteome</keyword>
<comment type="similarity">
    <text evidence="1">Belongs to the short-chain dehydrogenases/reductases (SDR) family.</text>
</comment>
<evidence type="ECO:0000313" key="4">
    <source>
        <dbReference type="Proteomes" id="UP000681341"/>
    </source>
</evidence>
<dbReference type="SMART" id="SM00822">
    <property type="entry name" value="PKS_KR"/>
    <property type="match status" value="1"/>
</dbReference>
<reference evidence="3 4" key="1">
    <citation type="submission" date="2021-03" db="EMBL/GenBank/DDBJ databases">
        <title>Glycomyces sp. nov., a novel actinomycete isolated from soil.</title>
        <authorList>
            <person name="Yang X."/>
            <person name="Xu X."/>
        </authorList>
    </citation>
    <scope>NUCLEOTIDE SEQUENCE [LARGE SCALE GENOMIC DNA]</scope>
    <source>
        <strain evidence="3 4">NEAU-S30</strain>
    </source>
</reference>
<name>A0ABS3U2W1_9ACTN</name>
<dbReference type="PROSITE" id="PS00061">
    <property type="entry name" value="ADH_SHORT"/>
    <property type="match status" value="1"/>
</dbReference>
<accession>A0ABS3U2W1</accession>
<gene>
    <name evidence="3" type="ORF">J5V16_09775</name>
</gene>
<dbReference type="CDD" id="cd05233">
    <property type="entry name" value="SDR_c"/>
    <property type="match status" value="1"/>
</dbReference>
<dbReference type="PRINTS" id="PR00080">
    <property type="entry name" value="SDRFAMILY"/>
</dbReference>
<dbReference type="InterPro" id="IPR057326">
    <property type="entry name" value="KR_dom"/>
</dbReference>
<evidence type="ECO:0000259" key="2">
    <source>
        <dbReference type="SMART" id="SM00822"/>
    </source>
</evidence>
<dbReference type="SUPFAM" id="SSF51735">
    <property type="entry name" value="NAD(P)-binding Rossmann-fold domains"/>
    <property type="match status" value="1"/>
</dbReference>
<dbReference type="InterPro" id="IPR036291">
    <property type="entry name" value="NAD(P)-bd_dom_sf"/>
</dbReference>
<evidence type="ECO:0000313" key="3">
    <source>
        <dbReference type="EMBL" id="MBO3733110.1"/>
    </source>
</evidence>
<sequence>MFDFSGKTAVVTGASRGIGAACARMFDAGGARLALVARGTEDMETLTAGFARASVVVTADLGDDGDAAAAQVLSMVDGVDVLVNNAGVNWNEPPEAITGERLDVQLNVNLRNLILFTSRLLPSLIERQGAVVNISSVAAWGGGREESVYAATKGAVNAYTANLARALGPKGVRVNGVAPGLIDTAMWSTRFATGGRHAVMRELAEEVPMRRWGAAEEVASVVGFLCSGAAAYVTGETVRVGGGLA</sequence>
<dbReference type="PANTHER" id="PTHR42879">
    <property type="entry name" value="3-OXOACYL-(ACYL-CARRIER-PROTEIN) REDUCTASE"/>
    <property type="match status" value="1"/>
</dbReference>
<dbReference type="PANTHER" id="PTHR42879:SF2">
    <property type="entry name" value="3-OXOACYL-[ACYL-CARRIER-PROTEIN] REDUCTASE FABG"/>
    <property type="match status" value="1"/>
</dbReference>
<organism evidence="3 4">
    <name type="scientific">Glycomyces niveus</name>
    <dbReference type="NCBI Taxonomy" id="2820287"/>
    <lineage>
        <taxon>Bacteria</taxon>
        <taxon>Bacillati</taxon>
        <taxon>Actinomycetota</taxon>
        <taxon>Actinomycetes</taxon>
        <taxon>Glycomycetales</taxon>
        <taxon>Glycomycetaceae</taxon>
        <taxon>Glycomyces</taxon>
    </lineage>
</organism>
<dbReference type="PRINTS" id="PR00081">
    <property type="entry name" value="GDHRDH"/>
</dbReference>
<dbReference type="InterPro" id="IPR002347">
    <property type="entry name" value="SDR_fam"/>
</dbReference>